<evidence type="ECO:0000256" key="3">
    <source>
        <dbReference type="ARBA" id="ARBA00022737"/>
    </source>
</evidence>
<dbReference type="Proteomes" id="UP001165120">
    <property type="component" value="Unassembled WGS sequence"/>
</dbReference>
<evidence type="ECO:0000256" key="4">
    <source>
        <dbReference type="ARBA" id="ARBA00022853"/>
    </source>
</evidence>
<dbReference type="EMBL" id="BSXN01000450">
    <property type="protein sequence ID" value="GME68605.1"/>
    <property type="molecule type" value="Genomic_DNA"/>
</dbReference>
<feature type="compositionally biased region" description="Basic and acidic residues" evidence="7">
    <location>
        <begin position="528"/>
        <end position="538"/>
    </location>
</feature>
<name>A0A9W6SWN9_CANBO</name>
<feature type="repeat" description="WD" evidence="6">
    <location>
        <begin position="172"/>
        <end position="209"/>
    </location>
</feature>
<comment type="subcellular location">
    <subcellularLocation>
        <location evidence="1">Nucleus</location>
    </subcellularLocation>
</comment>
<evidence type="ECO:0000256" key="1">
    <source>
        <dbReference type="ARBA" id="ARBA00004123"/>
    </source>
</evidence>
<evidence type="ECO:0000256" key="5">
    <source>
        <dbReference type="ARBA" id="ARBA00023242"/>
    </source>
</evidence>
<keyword evidence="2 6" id="KW-0853">WD repeat</keyword>
<dbReference type="AlphaFoldDB" id="A0A9W6SWN9"/>
<dbReference type="Gene3D" id="2.130.10.10">
    <property type="entry name" value="YVTN repeat-like/Quinoprotein amine dehydrogenase"/>
    <property type="match status" value="1"/>
</dbReference>
<dbReference type="InterPro" id="IPR015943">
    <property type="entry name" value="WD40/YVTN_repeat-like_dom_sf"/>
</dbReference>
<dbReference type="PROSITE" id="PS50082">
    <property type="entry name" value="WD_REPEATS_2"/>
    <property type="match status" value="3"/>
</dbReference>
<evidence type="ECO:0000256" key="7">
    <source>
        <dbReference type="SAM" id="MobiDB-lite"/>
    </source>
</evidence>
<comment type="caution">
    <text evidence="9">The sequence shown here is derived from an EMBL/GenBank/DDBJ whole genome shotgun (WGS) entry which is preliminary data.</text>
</comment>
<gene>
    <name evidence="9" type="ORF">Cboi02_000175700</name>
</gene>
<protein>
    <submittedName>
        <fullName evidence="9">Unnamed protein product</fullName>
    </submittedName>
</protein>
<accession>A0A9W6SWN9</accession>
<feature type="compositionally biased region" description="Basic and acidic residues" evidence="7">
    <location>
        <begin position="557"/>
        <end position="582"/>
    </location>
</feature>
<dbReference type="PRINTS" id="PR00320">
    <property type="entry name" value="GPROTEINBRPT"/>
</dbReference>
<keyword evidence="4" id="KW-0156">Chromatin regulator</keyword>
<evidence type="ECO:0000313" key="10">
    <source>
        <dbReference type="Proteomes" id="UP001165120"/>
    </source>
</evidence>
<evidence type="ECO:0000256" key="2">
    <source>
        <dbReference type="ARBA" id="ARBA00022574"/>
    </source>
</evidence>
<reference evidence="9" key="1">
    <citation type="submission" date="2023-04" db="EMBL/GenBank/DDBJ databases">
        <title>Candida boidinii NBRC 10035.</title>
        <authorList>
            <person name="Ichikawa N."/>
            <person name="Sato H."/>
            <person name="Tonouchi N."/>
        </authorList>
    </citation>
    <scope>NUCLEOTIDE SEQUENCE</scope>
    <source>
        <strain evidence="9">NBRC 10035</strain>
    </source>
</reference>
<dbReference type="Pfam" id="PF12265">
    <property type="entry name" value="CAF1C_H4-bd"/>
    <property type="match status" value="1"/>
</dbReference>
<dbReference type="PANTHER" id="PTHR22850">
    <property type="entry name" value="WD40 REPEAT FAMILY"/>
    <property type="match status" value="1"/>
</dbReference>
<organism evidence="9 10">
    <name type="scientific">Candida boidinii</name>
    <name type="common">Yeast</name>
    <dbReference type="NCBI Taxonomy" id="5477"/>
    <lineage>
        <taxon>Eukaryota</taxon>
        <taxon>Fungi</taxon>
        <taxon>Dikarya</taxon>
        <taxon>Ascomycota</taxon>
        <taxon>Saccharomycotina</taxon>
        <taxon>Pichiomycetes</taxon>
        <taxon>Pichiales</taxon>
        <taxon>Pichiaceae</taxon>
        <taxon>Ogataea</taxon>
        <taxon>Ogataea/Candida clade</taxon>
    </lineage>
</organism>
<feature type="repeat" description="WD" evidence="6">
    <location>
        <begin position="269"/>
        <end position="311"/>
    </location>
</feature>
<dbReference type="InterPro" id="IPR019775">
    <property type="entry name" value="WD40_repeat_CS"/>
</dbReference>
<dbReference type="PROSITE" id="PS00678">
    <property type="entry name" value="WD_REPEATS_1"/>
    <property type="match status" value="2"/>
</dbReference>
<dbReference type="Pfam" id="PF00400">
    <property type="entry name" value="WD40"/>
    <property type="match status" value="3"/>
</dbReference>
<feature type="domain" description="Histone-binding protein RBBP4-like N-terminal" evidence="8">
    <location>
        <begin position="31"/>
        <end position="102"/>
    </location>
</feature>
<feature type="repeat" description="WD" evidence="6">
    <location>
        <begin position="313"/>
        <end position="350"/>
    </location>
</feature>
<proteinExistence type="predicted"/>
<dbReference type="PROSITE" id="PS50294">
    <property type="entry name" value="WD_REPEATS_REGION"/>
    <property type="match status" value="2"/>
</dbReference>
<keyword evidence="5" id="KW-0539">Nucleus</keyword>
<feature type="region of interest" description="Disordered" evidence="7">
    <location>
        <begin position="416"/>
        <end position="582"/>
    </location>
</feature>
<dbReference type="SUPFAM" id="SSF50978">
    <property type="entry name" value="WD40 repeat-like"/>
    <property type="match status" value="1"/>
</dbReference>
<keyword evidence="3" id="KW-0677">Repeat</keyword>
<dbReference type="InterPro" id="IPR001680">
    <property type="entry name" value="WD40_rpt"/>
</dbReference>
<evidence type="ECO:0000313" key="9">
    <source>
        <dbReference type="EMBL" id="GME68605.1"/>
    </source>
</evidence>
<dbReference type="InterPro" id="IPR020472">
    <property type="entry name" value="WD40_PAC1"/>
</dbReference>
<dbReference type="InterPro" id="IPR022052">
    <property type="entry name" value="Histone-bd_RBBP4-like_N"/>
</dbReference>
<sequence>MAPTATSVVAPPMESKDITETYQMNEKVINEEFKIWKKTSPLLYDIITTFSSENPSLTIEWLKNYEIDDSKSILKAYFLAGSHTGSTNSNDNYVALYSVSLPAGVADEITEPASPKDGSQYCKFEIIKKWEHPGEVNKLRYNEYTKQFATMTNSGDVLLYDINKTDKPIMTLKYHTKEGFGLEWNPNKEKIQLLTSSEDSHIALWDFQSIPDGSKPLRVFKTHKSIVNDVSWNKTYDFIFASVGDDHSIQIHDLRVPDTESYSPIMESIDAHDHSINAVDFHPVISTILATGSSDNSVKCWDLRNLESPVRKFYGHNNSVTQVKFNTQSDNCNYLISTSLDRRVMFWDLSYLTEGAFDEKEYERKKGDYYDSCLRFVHGGHTFRVSEFDIHPTLPNLAISADSGSLIQVWRPNLPASYEDEDEDDDEDEDNDNGDDDDGDDGDDDEDGDDDDGDDEGDDDADENEGDDDADEKDEPEKSQDATSEAIENDIKTEEASESINVAGDEDTITESEVKEEVQEAQPTTNESDAKVDVKPDTESTNPEVSHAITNEPEPMDVDKKDEASVESGTKEVEPKMEVDAA</sequence>
<feature type="compositionally biased region" description="Acidic residues" evidence="7">
    <location>
        <begin position="418"/>
        <end position="474"/>
    </location>
</feature>
<evidence type="ECO:0000259" key="8">
    <source>
        <dbReference type="Pfam" id="PF12265"/>
    </source>
</evidence>
<evidence type="ECO:0000256" key="6">
    <source>
        <dbReference type="PROSITE-ProRule" id="PRU00221"/>
    </source>
</evidence>
<dbReference type="SMART" id="SM00320">
    <property type="entry name" value="WD40"/>
    <property type="match status" value="6"/>
</dbReference>
<dbReference type="InterPro" id="IPR050459">
    <property type="entry name" value="WD_repeat_RBAP46/RBAP48/MSI1"/>
</dbReference>
<keyword evidence="10" id="KW-1185">Reference proteome</keyword>
<dbReference type="InterPro" id="IPR036322">
    <property type="entry name" value="WD40_repeat_dom_sf"/>
</dbReference>
<dbReference type="GO" id="GO:0005634">
    <property type="term" value="C:nucleus"/>
    <property type="evidence" value="ECO:0007669"/>
    <property type="project" value="UniProtKB-SubCell"/>
</dbReference>
<dbReference type="GO" id="GO:0006325">
    <property type="term" value="P:chromatin organization"/>
    <property type="evidence" value="ECO:0007669"/>
    <property type="project" value="UniProtKB-KW"/>
</dbReference>